<dbReference type="Proteomes" id="UP001732700">
    <property type="component" value="Chromosome 6C"/>
</dbReference>
<proteinExistence type="predicted"/>
<name>A0ACD5Z4M8_AVESA</name>
<evidence type="ECO:0000313" key="1">
    <source>
        <dbReference type="EnsemblPlants" id="AVESA.00010b.r2.6CG1086930.1.CDS.1"/>
    </source>
</evidence>
<reference evidence="1" key="1">
    <citation type="submission" date="2021-05" db="EMBL/GenBank/DDBJ databases">
        <authorList>
            <person name="Scholz U."/>
            <person name="Mascher M."/>
            <person name="Fiebig A."/>
        </authorList>
    </citation>
    <scope>NUCLEOTIDE SEQUENCE [LARGE SCALE GENOMIC DNA]</scope>
</reference>
<sequence length="192" mass="21088">MATILENIQKARFLPTRPLKDDLPTFQGVGGGGGAKEESHLMGLRKRLSSFSGKIQPISSASAEWAFRRSQSAPSLAAAFGAGGPIKRWWDWGVGWLLSKKLGFADDLEMNEEEVAALGRQSKGTWAHVLYKMRSGVRRFVVSSHSLPTTSQHYKHALPTSSSAAHKAQCKPAAQQFAYTQRNFQYGQAMAH</sequence>
<keyword evidence="2" id="KW-1185">Reference proteome</keyword>
<accession>A0ACD5Z4M8</accession>
<protein>
    <submittedName>
        <fullName evidence="1">Uncharacterized protein</fullName>
    </submittedName>
</protein>
<evidence type="ECO:0000313" key="2">
    <source>
        <dbReference type="Proteomes" id="UP001732700"/>
    </source>
</evidence>
<dbReference type="EnsemblPlants" id="AVESA.00010b.r2.6CG1086930.1">
    <property type="protein sequence ID" value="AVESA.00010b.r2.6CG1086930.1.CDS.1"/>
    <property type="gene ID" value="AVESA.00010b.r2.6CG1086930"/>
</dbReference>
<reference evidence="1" key="2">
    <citation type="submission" date="2025-09" db="UniProtKB">
        <authorList>
            <consortium name="EnsemblPlants"/>
        </authorList>
    </citation>
    <scope>IDENTIFICATION</scope>
</reference>
<organism evidence="1 2">
    <name type="scientific">Avena sativa</name>
    <name type="common">Oat</name>
    <dbReference type="NCBI Taxonomy" id="4498"/>
    <lineage>
        <taxon>Eukaryota</taxon>
        <taxon>Viridiplantae</taxon>
        <taxon>Streptophyta</taxon>
        <taxon>Embryophyta</taxon>
        <taxon>Tracheophyta</taxon>
        <taxon>Spermatophyta</taxon>
        <taxon>Magnoliopsida</taxon>
        <taxon>Liliopsida</taxon>
        <taxon>Poales</taxon>
        <taxon>Poaceae</taxon>
        <taxon>BOP clade</taxon>
        <taxon>Pooideae</taxon>
        <taxon>Poodae</taxon>
        <taxon>Poeae</taxon>
        <taxon>Poeae Chloroplast Group 1 (Aveneae type)</taxon>
        <taxon>Aveninae</taxon>
        <taxon>Avena</taxon>
    </lineage>
</organism>